<gene>
    <name evidence="2" type="ORF">ONB1V03_LOCUS21184</name>
</gene>
<dbReference type="Pfam" id="PF15920">
    <property type="entry name" value="WHAMM-JMY_N"/>
    <property type="match status" value="1"/>
</dbReference>
<accession>A0A7R9MQI8</accession>
<dbReference type="EMBL" id="OC954629">
    <property type="protein sequence ID" value="CAD7664626.1"/>
    <property type="molecule type" value="Genomic_DNA"/>
</dbReference>
<name>A0A7R9MQI8_9ACAR</name>
<dbReference type="InterPro" id="IPR031808">
    <property type="entry name" value="JMY/WHAMM_N"/>
</dbReference>
<dbReference type="AlphaFoldDB" id="A0A7R9MQI8"/>
<organism evidence="2">
    <name type="scientific">Oppiella nova</name>
    <dbReference type="NCBI Taxonomy" id="334625"/>
    <lineage>
        <taxon>Eukaryota</taxon>
        <taxon>Metazoa</taxon>
        <taxon>Ecdysozoa</taxon>
        <taxon>Arthropoda</taxon>
        <taxon>Chelicerata</taxon>
        <taxon>Arachnida</taxon>
        <taxon>Acari</taxon>
        <taxon>Acariformes</taxon>
        <taxon>Sarcoptiformes</taxon>
        <taxon>Oribatida</taxon>
        <taxon>Brachypylina</taxon>
        <taxon>Oppioidea</taxon>
        <taxon>Oppiidae</taxon>
        <taxon>Oppiella</taxon>
    </lineage>
</organism>
<dbReference type="OrthoDB" id="6284683at2759"/>
<dbReference type="Proteomes" id="UP000728032">
    <property type="component" value="Unassembled WGS sequence"/>
</dbReference>
<keyword evidence="3" id="KW-1185">Reference proteome</keyword>
<feature type="domain" description="JMY/WHAMM N-terminal" evidence="1">
    <location>
        <begin position="9"/>
        <end position="94"/>
    </location>
</feature>
<proteinExistence type="predicted"/>
<protein>
    <recommendedName>
        <fullName evidence="1">JMY/WHAMM N-terminal domain-containing protein</fullName>
    </recommendedName>
</protein>
<reference evidence="2" key="1">
    <citation type="submission" date="2020-11" db="EMBL/GenBank/DDBJ databases">
        <authorList>
            <person name="Tran Van P."/>
        </authorList>
    </citation>
    <scope>NUCLEOTIDE SEQUENCE</scope>
</reference>
<evidence type="ECO:0000313" key="3">
    <source>
        <dbReference type="Proteomes" id="UP000728032"/>
    </source>
</evidence>
<dbReference type="EMBL" id="CAJPVJ010039804">
    <property type="protein sequence ID" value="CAG2181763.1"/>
    <property type="molecule type" value="Genomic_DNA"/>
</dbReference>
<evidence type="ECO:0000259" key="1">
    <source>
        <dbReference type="Pfam" id="PF15920"/>
    </source>
</evidence>
<sequence>MDEMNESHNSLEDWIAFKKDIFVINDKTRKHRFLVAYNHIENSIAITCCEGTRRAADKRNKSMASSFTLQNLIDVNKELSLIRPKLDQYFQPIIELIQSRNSHSRLYSLIMSLGFG</sequence>
<feature type="non-terminal residue" evidence="2">
    <location>
        <position position="116"/>
    </location>
</feature>
<evidence type="ECO:0000313" key="2">
    <source>
        <dbReference type="EMBL" id="CAD7664626.1"/>
    </source>
</evidence>